<organism evidence="7 8">
    <name type="scientific">Bugula neritina</name>
    <name type="common">Brown bryozoan</name>
    <name type="synonym">Sertularia neritina</name>
    <dbReference type="NCBI Taxonomy" id="10212"/>
    <lineage>
        <taxon>Eukaryota</taxon>
        <taxon>Metazoa</taxon>
        <taxon>Spiralia</taxon>
        <taxon>Lophotrochozoa</taxon>
        <taxon>Bryozoa</taxon>
        <taxon>Gymnolaemata</taxon>
        <taxon>Cheilostomatida</taxon>
        <taxon>Flustrina</taxon>
        <taxon>Buguloidea</taxon>
        <taxon>Bugulidae</taxon>
        <taxon>Bugula</taxon>
    </lineage>
</organism>
<dbReference type="GO" id="GO:0010629">
    <property type="term" value="P:negative regulation of gene expression"/>
    <property type="evidence" value="ECO:0007669"/>
    <property type="project" value="TreeGrafter"/>
</dbReference>
<name>A0A7J7K5S3_BUGNE</name>
<feature type="domain" description="PARP catalytic" evidence="6">
    <location>
        <begin position="1"/>
        <end position="111"/>
    </location>
</feature>
<dbReference type="GO" id="GO:0005737">
    <property type="term" value="C:cytoplasm"/>
    <property type="evidence" value="ECO:0007669"/>
    <property type="project" value="TreeGrafter"/>
</dbReference>
<dbReference type="SUPFAM" id="SSF56399">
    <property type="entry name" value="ADP-ribosylation"/>
    <property type="match status" value="1"/>
</dbReference>
<dbReference type="GO" id="GO:0003714">
    <property type="term" value="F:transcription corepressor activity"/>
    <property type="evidence" value="ECO:0007669"/>
    <property type="project" value="TreeGrafter"/>
</dbReference>
<keyword evidence="8" id="KW-1185">Reference proteome</keyword>
<evidence type="ECO:0000313" key="7">
    <source>
        <dbReference type="EMBL" id="KAF6033304.1"/>
    </source>
</evidence>
<dbReference type="OrthoDB" id="406099at2759"/>
<dbReference type="PROSITE" id="PS51059">
    <property type="entry name" value="PARP_CATALYTIC"/>
    <property type="match status" value="1"/>
</dbReference>
<dbReference type="PANTHER" id="PTHR14453:SF67">
    <property type="entry name" value="POLY [ADP-RIBOSE] POLYMERASE"/>
    <property type="match status" value="1"/>
</dbReference>
<accession>A0A7J7K5S3</accession>
<dbReference type="EMBL" id="VXIV02001392">
    <property type="protein sequence ID" value="KAF6033304.1"/>
    <property type="molecule type" value="Genomic_DNA"/>
</dbReference>
<dbReference type="Proteomes" id="UP000593567">
    <property type="component" value="Unassembled WGS sequence"/>
</dbReference>
<dbReference type="AlphaFoldDB" id="A0A7J7K5S3"/>
<evidence type="ECO:0000256" key="5">
    <source>
        <dbReference type="ARBA" id="ARBA00023242"/>
    </source>
</evidence>
<keyword evidence="3" id="KW-0808">Transferase</keyword>
<evidence type="ECO:0000259" key="6">
    <source>
        <dbReference type="PROSITE" id="PS51059"/>
    </source>
</evidence>
<dbReference type="PANTHER" id="PTHR14453">
    <property type="entry name" value="PARP/ZINC FINGER CCCH TYPE DOMAIN CONTAINING PROTEIN"/>
    <property type="match status" value="1"/>
</dbReference>
<evidence type="ECO:0000256" key="3">
    <source>
        <dbReference type="ARBA" id="ARBA00022679"/>
    </source>
</evidence>
<dbReference type="GO" id="GO:0005634">
    <property type="term" value="C:nucleus"/>
    <property type="evidence" value="ECO:0007669"/>
    <property type="project" value="UniProtKB-SubCell"/>
</dbReference>
<dbReference type="GO" id="GO:0003950">
    <property type="term" value="F:NAD+ poly-ADP-ribosyltransferase activity"/>
    <property type="evidence" value="ECO:0007669"/>
    <property type="project" value="InterPro"/>
</dbReference>
<reference evidence="7" key="1">
    <citation type="submission" date="2020-06" db="EMBL/GenBank/DDBJ databases">
        <title>Draft genome of Bugula neritina, a colonial animal packing powerful symbionts and potential medicines.</title>
        <authorList>
            <person name="Rayko M."/>
        </authorList>
    </citation>
    <scope>NUCLEOTIDE SEQUENCE [LARGE SCALE GENOMIC DNA]</scope>
    <source>
        <strain evidence="7">Kwan_BN1</strain>
    </source>
</reference>
<evidence type="ECO:0000256" key="4">
    <source>
        <dbReference type="ARBA" id="ARBA00023027"/>
    </source>
</evidence>
<keyword evidence="5" id="KW-0539">Nucleus</keyword>
<evidence type="ECO:0000313" key="8">
    <source>
        <dbReference type="Proteomes" id="UP000593567"/>
    </source>
</evidence>
<proteinExistence type="predicted"/>
<sequence>MLGACCYFATTSEYSDKWNKEVGPDGEKYMIMARVITGDYGQGHGGLRQAPYKPGSGYIHYDSVVDDVANPTMYGVFNDSSVWPEYVIKYKHISKQRSLQVLGNPLVQVLTASHILQVTADHLLQVPANPPLLLIVGA</sequence>
<comment type="subcellular location">
    <subcellularLocation>
        <location evidence="1">Nucleus</location>
    </subcellularLocation>
</comment>
<comment type="caution">
    <text evidence="7">The sequence shown here is derived from an EMBL/GenBank/DDBJ whole genome shotgun (WGS) entry which is preliminary data.</text>
</comment>
<gene>
    <name evidence="7" type="ORF">EB796_008388</name>
</gene>
<evidence type="ECO:0000256" key="2">
    <source>
        <dbReference type="ARBA" id="ARBA00022676"/>
    </source>
</evidence>
<keyword evidence="4" id="KW-0520">NAD</keyword>
<dbReference type="Gene3D" id="3.90.228.10">
    <property type="match status" value="1"/>
</dbReference>
<keyword evidence="2" id="KW-0328">Glycosyltransferase</keyword>
<protein>
    <recommendedName>
        <fullName evidence="6">PARP catalytic domain-containing protein</fullName>
    </recommendedName>
</protein>
<dbReference type="InterPro" id="IPR012317">
    <property type="entry name" value="Poly(ADP-ribose)pol_cat_dom"/>
</dbReference>
<dbReference type="InterPro" id="IPR052056">
    <property type="entry name" value="Mono-ARTD/PARP"/>
</dbReference>
<evidence type="ECO:0000256" key="1">
    <source>
        <dbReference type="ARBA" id="ARBA00004123"/>
    </source>
</evidence>